<dbReference type="Proteomes" id="UP000828390">
    <property type="component" value="Unassembled WGS sequence"/>
</dbReference>
<protein>
    <submittedName>
        <fullName evidence="1">Uncharacterized protein</fullName>
    </submittedName>
</protein>
<evidence type="ECO:0000313" key="1">
    <source>
        <dbReference type="EMBL" id="KAH3831516.1"/>
    </source>
</evidence>
<organism evidence="1 2">
    <name type="scientific">Dreissena polymorpha</name>
    <name type="common">Zebra mussel</name>
    <name type="synonym">Mytilus polymorpha</name>
    <dbReference type="NCBI Taxonomy" id="45954"/>
    <lineage>
        <taxon>Eukaryota</taxon>
        <taxon>Metazoa</taxon>
        <taxon>Spiralia</taxon>
        <taxon>Lophotrochozoa</taxon>
        <taxon>Mollusca</taxon>
        <taxon>Bivalvia</taxon>
        <taxon>Autobranchia</taxon>
        <taxon>Heteroconchia</taxon>
        <taxon>Euheterodonta</taxon>
        <taxon>Imparidentia</taxon>
        <taxon>Neoheterodontei</taxon>
        <taxon>Myida</taxon>
        <taxon>Dreissenoidea</taxon>
        <taxon>Dreissenidae</taxon>
        <taxon>Dreissena</taxon>
    </lineage>
</organism>
<proteinExistence type="predicted"/>
<comment type="caution">
    <text evidence="1">The sequence shown here is derived from an EMBL/GenBank/DDBJ whole genome shotgun (WGS) entry which is preliminary data.</text>
</comment>
<gene>
    <name evidence="1" type="ORF">DPMN_104785</name>
</gene>
<dbReference type="EMBL" id="JAIWYP010000004">
    <property type="protein sequence ID" value="KAH3831516.1"/>
    <property type="molecule type" value="Genomic_DNA"/>
</dbReference>
<accession>A0A9D4K1E0</accession>
<name>A0A9D4K1E0_DREPO</name>
<evidence type="ECO:0000313" key="2">
    <source>
        <dbReference type="Proteomes" id="UP000828390"/>
    </source>
</evidence>
<reference evidence="1" key="1">
    <citation type="journal article" date="2019" name="bioRxiv">
        <title>The Genome of the Zebra Mussel, Dreissena polymorpha: A Resource for Invasive Species Research.</title>
        <authorList>
            <person name="McCartney M.A."/>
            <person name="Auch B."/>
            <person name="Kono T."/>
            <person name="Mallez S."/>
            <person name="Zhang Y."/>
            <person name="Obille A."/>
            <person name="Becker A."/>
            <person name="Abrahante J.E."/>
            <person name="Garbe J."/>
            <person name="Badalamenti J.P."/>
            <person name="Herman A."/>
            <person name="Mangelson H."/>
            <person name="Liachko I."/>
            <person name="Sullivan S."/>
            <person name="Sone E.D."/>
            <person name="Koren S."/>
            <person name="Silverstein K.A.T."/>
            <person name="Beckman K.B."/>
            <person name="Gohl D.M."/>
        </authorList>
    </citation>
    <scope>NUCLEOTIDE SEQUENCE</scope>
    <source>
        <strain evidence="1">Duluth1</strain>
        <tissue evidence="1">Whole animal</tissue>
    </source>
</reference>
<keyword evidence="2" id="KW-1185">Reference proteome</keyword>
<dbReference type="AlphaFoldDB" id="A0A9D4K1E0"/>
<reference evidence="1" key="2">
    <citation type="submission" date="2020-11" db="EMBL/GenBank/DDBJ databases">
        <authorList>
            <person name="McCartney M.A."/>
            <person name="Auch B."/>
            <person name="Kono T."/>
            <person name="Mallez S."/>
            <person name="Becker A."/>
            <person name="Gohl D.M."/>
            <person name="Silverstein K.A.T."/>
            <person name="Koren S."/>
            <person name="Bechman K.B."/>
            <person name="Herman A."/>
            <person name="Abrahante J.E."/>
            <person name="Garbe J."/>
        </authorList>
    </citation>
    <scope>NUCLEOTIDE SEQUENCE</scope>
    <source>
        <strain evidence="1">Duluth1</strain>
        <tissue evidence="1">Whole animal</tissue>
    </source>
</reference>
<sequence>MSRAQSVVIVCSQTPSNMLAAMENVESTICCNCLQSDTIVHVGSDGKCREHNLLLSFAVRHQRSCSQRWETSRAQSVVIVCSQTPSYMLAAMGMSRAQSVEIVCSQTPSYMLAAMGNVESTI</sequence>